<keyword evidence="2" id="KW-1185">Reference proteome</keyword>
<evidence type="ECO:0000313" key="1">
    <source>
        <dbReference type="EMBL" id="MCZ4224841.1"/>
    </source>
</evidence>
<evidence type="ECO:0000313" key="2">
    <source>
        <dbReference type="Proteomes" id="UP001144341"/>
    </source>
</evidence>
<dbReference type="EMBL" id="JAPWGL010000004">
    <property type="protein sequence ID" value="MCZ4224841.1"/>
    <property type="molecule type" value="Genomic_DNA"/>
</dbReference>
<reference evidence="1" key="1">
    <citation type="submission" date="2022-12" db="EMBL/GenBank/DDBJ databases">
        <title>Genome sequence of SJ11.</title>
        <authorList>
            <person name="Woo H."/>
        </authorList>
    </citation>
    <scope>NUCLEOTIDE SEQUENCE</scope>
    <source>
        <strain evidence="1">SJ11</strain>
    </source>
</reference>
<dbReference type="RefSeq" id="WP_269416504.1">
    <property type="nucleotide sequence ID" value="NZ_JAPWGL010000004.1"/>
</dbReference>
<proteinExistence type="predicted"/>
<sequence>MNNSLFSLINEEHFEMADAFIFARNADKPMPNTLVEVFCFTNGLNSFHN</sequence>
<protein>
    <submittedName>
        <fullName evidence="1">Uncharacterized protein</fullName>
    </submittedName>
</protein>
<dbReference type="Proteomes" id="UP001144341">
    <property type="component" value="Unassembled WGS sequence"/>
</dbReference>
<organism evidence="1 2">
    <name type="scientific">Pedobacter rhodius</name>
    <dbReference type="NCBI Taxonomy" id="3004098"/>
    <lineage>
        <taxon>Bacteria</taxon>
        <taxon>Pseudomonadati</taxon>
        <taxon>Bacteroidota</taxon>
        <taxon>Sphingobacteriia</taxon>
        <taxon>Sphingobacteriales</taxon>
        <taxon>Sphingobacteriaceae</taxon>
        <taxon>Pedobacter</taxon>
    </lineage>
</organism>
<accession>A0ABT4L0Y3</accession>
<gene>
    <name evidence="1" type="ORF">O0931_16130</name>
</gene>
<comment type="caution">
    <text evidence="1">The sequence shown here is derived from an EMBL/GenBank/DDBJ whole genome shotgun (WGS) entry which is preliminary data.</text>
</comment>
<name>A0ABT4L0Y3_9SPHI</name>